<proteinExistence type="predicted"/>
<dbReference type="HOGENOM" id="CLU_524384_0_0_1"/>
<accession>A0A066VM64</accession>
<feature type="region of interest" description="Disordered" evidence="1">
    <location>
        <begin position="339"/>
        <end position="412"/>
    </location>
</feature>
<feature type="compositionally biased region" description="Acidic residues" evidence="1">
    <location>
        <begin position="183"/>
        <end position="193"/>
    </location>
</feature>
<feature type="transmembrane region" description="Helical" evidence="2">
    <location>
        <begin position="94"/>
        <end position="115"/>
    </location>
</feature>
<evidence type="ECO:0000313" key="4">
    <source>
        <dbReference type="Proteomes" id="UP000027361"/>
    </source>
</evidence>
<feature type="region of interest" description="Disordered" evidence="1">
    <location>
        <begin position="475"/>
        <end position="520"/>
    </location>
</feature>
<feature type="compositionally biased region" description="Low complexity" evidence="1">
    <location>
        <begin position="343"/>
        <end position="354"/>
    </location>
</feature>
<keyword evidence="2" id="KW-0472">Membrane</keyword>
<dbReference type="STRING" id="1037660.A0A066VM64"/>
<dbReference type="OrthoDB" id="3366644at2759"/>
<dbReference type="RefSeq" id="XP_013242096.1">
    <property type="nucleotide sequence ID" value="XM_013386642.1"/>
</dbReference>
<feature type="non-terminal residue" evidence="3">
    <location>
        <position position="520"/>
    </location>
</feature>
<dbReference type="AlphaFoldDB" id="A0A066VM64"/>
<feature type="region of interest" description="Disordered" evidence="1">
    <location>
        <begin position="126"/>
        <end position="193"/>
    </location>
</feature>
<dbReference type="InParanoid" id="A0A066VM64"/>
<reference evidence="3 4" key="1">
    <citation type="submission" date="2014-05" db="EMBL/GenBank/DDBJ databases">
        <title>Draft genome sequence of a rare smut relative, Tilletiaria anomala UBC 951.</title>
        <authorList>
            <consortium name="DOE Joint Genome Institute"/>
            <person name="Toome M."/>
            <person name="Kuo A."/>
            <person name="Henrissat B."/>
            <person name="Lipzen A."/>
            <person name="Tritt A."/>
            <person name="Yoshinaga Y."/>
            <person name="Zane M."/>
            <person name="Barry K."/>
            <person name="Grigoriev I.V."/>
            <person name="Spatafora J.W."/>
            <person name="Aimea M.C."/>
        </authorList>
    </citation>
    <scope>NUCLEOTIDE SEQUENCE [LARGE SCALE GENOMIC DNA]</scope>
    <source>
        <strain evidence="3 4">UBC 951</strain>
    </source>
</reference>
<comment type="caution">
    <text evidence="3">The sequence shown here is derived from an EMBL/GenBank/DDBJ whole genome shotgun (WGS) entry which is preliminary data.</text>
</comment>
<dbReference type="Proteomes" id="UP000027361">
    <property type="component" value="Unassembled WGS sequence"/>
</dbReference>
<keyword evidence="2" id="KW-0812">Transmembrane</keyword>
<feature type="compositionally biased region" description="Polar residues" evidence="1">
    <location>
        <begin position="293"/>
        <end position="308"/>
    </location>
</feature>
<keyword evidence="4" id="KW-1185">Reference proteome</keyword>
<name>A0A066VM64_TILAU</name>
<dbReference type="GeneID" id="25265685"/>
<evidence type="ECO:0000256" key="2">
    <source>
        <dbReference type="SAM" id="Phobius"/>
    </source>
</evidence>
<feature type="region of interest" description="Disordered" evidence="1">
    <location>
        <begin position="278"/>
        <end position="313"/>
    </location>
</feature>
<evidence type="ECO:0000256" key="1">
    <source>
        <dbReference type="SAM" id="MobiDB-lite"/>
    </source>
</evidence>
<dbReference type="EMBL" id="JMSN01000068">
    <property type="protein sequence ID" value="KDN42596.1"/>
    <property type="molecule type" value="Genomic_DNA"/>
</dbReference>
<keyword evidence="2" id="KW-1133">Transmembrane helix</keyword>
<sequence length="520" mass="53708">MASSGWAMRPQPFGRVDGLDAPPVANIETLFADLQVRQPSDCKCDTKLYPPTCPTCKTGQICESTLVPLKCGISCMSNQCIGDISGGRSNGGRIGGAVGGALGVVAIAGLLFLVWRTRARRREIARQQARNDAKVRAAAGKKFRPGQQANLSSSAASADGRSVGTSGSQEARNGLAGSNALSELEEVDEDDVEYTELRPDGLTTYRKNDESEQDTLGALVGLGVNRRYSTSAATHLSRISEGVEVDDDEESTMDARSIRAGSTRTGRMSIRRKLFNINNSNPSLAPTDGGVAMSTTSSRATQGTSTHAPSRVAPAGSIREEQLNNAYPLLNPFGDEHAVQHQGSASFSSSAGNAASGGGRRRGSSSSGAAGRAVGEGPGPITGQLLPISSGDGSTCNIVGPTQPIQAHRTTGAPLIELNKGKSSTTRGSGGTGANCAVGPASANVPTGTILDLDAPPSPMSPALAEGGRAYSDARGSMAMRAQSQIDPYSRESGWYSPAAPSTAASRHFDFPDRLGSDPA</sequence>
<feature type="compositionally biased region" description="Low complexity" evidence="1">
    <location>
        <begin position="364"/>
        <end position="373"/>
    </location>
</feature>
<organism evidence="3 4">
    <name type="scientific">Tilletiaria anomala (strain ATCC 24038 / CBS 436.72 / UBC 951)</name>
    <dbReference type="NCBI Taxonomy" id="1037660"/>
    <lineage>
        <taxon>Eukaryota</taxon>
        <taxon>Fungi</taxon>
        <taxon>Dikarya</taxon>
        <taxon>Basidiomycota</taxon>
        <taxon>Ustilaginomycotina</taxon>
        <taxon>Exobasidiomycetes</taxon>
        <taxon>Georgefischeriales</taxon>
        <taxon>Tilletiariaceae</taxon>
        <taxon>Tilletiaria</taxon>
    </lineage>
</organism>
<protein>
    <recommendedName>
        <fullName evidence="5">Membrane anchor Opy2 N-terminal domain-containing protein</fullName>
    </recommendedName>
</protein>
<gene>
    <name evidence="3" type="ORF">K437DRAFT_263717</name>
</gene>
<feature type="compositionally biased region" description="Basic and acidic residues" evidence="1">
    <location>
        <begin position="507"/>
        <end position="520"/>
    </location>
</feature>
<evidence type="ECO:0008006" key="5">
    <source>
        <dbReference type="Google" id="ProtNLM"/>
    </source>
</evidence>
<evidence type="ECO:0000313" key="3">
    <source>
        <dbReference type="EMBL" id="KDN42596.1"/>
    </source>
</evidence>
<feature type="compositionally biased region" description="Basic and acidic residues" evidence="1">
    <location>
        <begin position="126"/>
        <end position="135"/>
    </location>
</feature>